<name>A0ABT8AIB0_9HYPH</name>
<evidence type="ECO:0000256" key="1">
    <source>
        <dbReference type="SAM" id="SignalP"/>
    </source>
</evidence>
<evidence type="ECO:0000313" key="2">
    <source>
        <dbReference type="EMBL" id="MDN3569276.1"/>
    </source>
</evidence>
<feature type="chain" id="PRO_5045329674" evidence="1">
    <location>
        <begin position="21"/>
        <end position="159"/>
    </location>
</feature>
<gene>
    <name evidence="2" type="ORF">QWZ18_01395</name>
</gene>
<dbReference type="RefSeq" id="WP_238292361.1">
    <property type="nucleotide sequence ID" value="NZ_BPQS01000053.1"/>
</dbReference>
<keyword evidence="3" id="KW-1185">Reference proteome</keyword>
<accession>A0ABT8AIB0</accession>
<comment type="caution">
    <text evidence="2">The sequence shown here is derived from an EMBL/GenBank/DDBJ whole genome shotgun (WGS) entry which is preliminary data.</text>
</comment>
<feature type="signal peptide" evidence="1">
    <location>
        <begin position="1"/>
        <end position="20"/>
    </location>
</feature>
<reference evidence="3" key="1">
    <citation type="journal article" date="2019" name="Int. J. Syst. Evol. Microbiol.">
        <title>The Global Catalogue of Microorganisms (GCM) 10K type strain sequencing project: providing services to taxonomists for standard genome sequencing and annotation.</title>
        <authorList>
            <consortium name="The Broad Institute Genomics Platform"/>
            <consortium name="The Broad Institute Genome Sequencing Center for Infectious Disease"/>
            <person name="Wu L."/>
            <person name="Ma J."/>
        </authorList>
    </citation>
    <scope>NUCLEOTIDE SEQUENCE [LARGE SCALE GENOMIC DNA]</scope>
    <source>
        <strain evidence="3">CECT 7806</strain>
    </source>
</reference>
<proteinExistence type="predicted"/>
<dbReference type="Proteomes" id="UP001244297">
    <property type="component" value="Unassembled WGS sequence"/>
</dbReference>
<sequence length="159" mass="16913">MRNVKWAGVLMMAVCSGATAGDFPKEGTASYTTNYVNVSASPIKMGDRTASIYESAGITRNDAGEAPFNDMGTRCIGMREANGNDVVNRGSCIDTDKDGDQVFSTYEANAKSGRHVFVGGTGKYQGITGSADYTFQAVKVPEGARPMTIVPHKATWKLP</sequence>
<keyword evidence="1" id="KW-0732">Signal</keyword>
<evidence type="ECO:0000313" key="3">
    <source>
        <dbReference type="Proteomes" id="UP001244297"/>
    </source>
</evidence>
<protein>
    <submittedName>
        <fullName evidence="2">Uncharacterized protein</fullName>
    </submittedName>
</protein>
<organism evidence="2 3">
    <name type="scientific">Methylobacterium longum</name>
    <dbReference type="NCBI Taxonomy" id="767694"/>
    <lineage>
        <taxon>Bacteria</taxon>
        <taxon>Pseudomonadati</taxon>
        <taxon>Pseudomonadota</taxon>
        <taxon>Alphaproteobacteria</taxon>
        <taxon>Hyphomicrobiales</taxon>
        <taxon>Methylobacteriaceae</taxon>
        <taxon>Methylobacterium</taxon>
    </lineage>
</organism>
<dbReference type="EMBL" id="JAUFPT010000002">
    <property type="protein sequence ID" value="MDN3569276.1"/>
    <property type="molecule type" value="Genomic_DNA"/>
</dbReference>